<gene>
    <name evidence="3" type="ORF">JOF42_001743</name>
</gene>
<dbReference type="GO" id="GO:0016301">
    <property type="term" value="F:kinase activity"/>
    <property type="evidence" value="ECO:0007669"/>
    <property type="project" value="UniProtKB-KW"/>
</dbReference>
<protein>
    <submittedName>
        <fullName evidence="3">Aminoglycoside phosphotransferase (APT) family kinase protein</fullName>
    </submittedName>
</protein>
<dbReference type="SUPFAM" id="SSF56112">
    <property type="entry name" value="Protein kinase-like (PK-like)"/>
    <property type="match status" value="1"/>
</dbReference>
<evidence type="ECO:0000256" key="1">
    <source>
        <dbReference type="SAM" id="MobiDB-lite"/>
    </source>
</evidence>
<reference evidence="3 4" key="1">
    <citation type="submission" date="2021-03" db="EMBL/GenBank/DDBJ databases">
        <title>Sequencing the genomes of 1000 actinobacteria strains.</title>
        <authorList>
            <person name="Klenk H.-P."/>
        </authorList>
    </citation>
    <scope>NUCLEOTIDE SEQUENCE [LARGE SCALE GENOMIC DNA]</scope>
    <source>
        <strain evidence="3 4">DSM 13468</strain>
    </source>
</reference>
<keyword evidence="3" id="KW-0808">Transferase</keyword>
<feature type="compositionally biased region" description="Acidic residues" evidence="1">
    <location>
        <begin position="418"/>
        <end position="428"/>
    </location>
</feature>
<dbReference type="RefSeq" id="WP_245340760.1">
    <property type="nucleotide sequence ID" value="NZ_BAAAIO010000001.1"/>
</dbReference>
<evidence type="ECO:0000313" key="4">
    <source>
        <dbReference type="Proteomes" id="UP000703720"/>
    </source>
</evidence>
<feature type="region of interest" description="Disordered" evidence="1">
    <location>
        <begin position="330"/>
        <end position="447"/>
    </location>
</feature>
<dbReference type="EMBL" id="JAGIOA010000001">
    <property type="protein sequence ID" value="MBP2378248.1"/>
    <property type="molecule type" value="Genomic_DNA"/>
</dbReference>
<feature type="domain" description="Aminoglycoside phosphotransferase" evidence="2">
    <location>
        <begin position="38"/>
        <end position="252"/>
    </location>
</feature>
<dbReference type="Proteomes" id="UP000703720">
    <property type="component" value="Unassembled WGS sequence"/>
</dbReference>
<keyword evidence="4" id="KW-1185">Reference proteome</keyword>
<sequence length="447" mass="46722">MGRSPFTLAAAVTAALPGAEVTGARTLSADGDGRFDSAVATLADGRELAIRVADDDESARELAGEALALRALTAGARAMLPFQAPEYIGETRLADARALVTDLLPGFQIEAAMVPAGRGAAESMGTAIAAVHALPTSVVRGAGLTTRSALESRDELARLVDAAASTGRVPARLTVRWREAVADDELWRFESTVVLGGVQSTSFLFHDDPERGPEVTGLIGWHSLAVGDPAVDLSWLSAAPDAADDVHAAYARSADRVPDPALEVRARLLAELEFARWLVHGDSLRRTDIVDDASALLEALAEGLHEDALGMIASRTDGVDSALDALDRVPASASPGADTSMQTDAYNPNELWRDDDADDDATGDLTDGAAEAARRLQVGGLETEDLSAVRSSTSDDRTPEGRSTDEMSTGAHTHAGDGDPDGDGSPEDEAQRAARAALQRWKSSDSV</sequence>
<organism evidence="3 4">
    <name type="scientific">Microbacterium phyllosphaerae</name>
    <dbReference type="NCBI Taxonomy" id="124798"/>
    <lineage>
        <taxon>Bacteria</taxon>
        <taxon>Bacillati</taxon>
        <taxon>Actinomycetota</taxon>
        <taxon>Actinomycetes</taxon>
        <taxon>Micrococcales</taxon>
        <taxon>Microbacteriaceae</taxon>
        <taxon>Microbacterium</taxon>
    </lineage>
</organism>
<evidence type="ECO:0000313" key="3">
    <source>
        <dbReference type="EMBL" id="MBP2378248.1"/>
    </source>
</evidence>
<dbReference type="InterPro" id="IPR002575">
    <property type="entry name" value="Aminoglycoside_PTrfase"/>
</dbReference>
<feature type="compositionally biased region" description="Polar residues" evidence="1">
    <location>
        <begin position="337"/>
        <end position="346"/>
    </location>
</feature>
<feature type="compositionally biased region" description="Acidic residues" evidence="1">
    <location>
        <begin position="353"/>
        <end position="362"/>
    </location>
</feature>
<evidence type="ECO:0000259" key="2">
    <source>
        <dbReference type="Pfam" id="PF01636"/>
    </source>
</evidence>
<dbReference type="Pfam" id="PF01636">
    <property type="entry name" value="APH"/>
    <property type="match status" value="1"/>
</dbReference>
<proteinExistence type="predicted"/>
<dbReference type="InterPro" id="IPR011009">
    <property type="entry name" value="Kinase-like_dom_sf"/>
</dbReference>
<comment type="caution">
    <text evidence="3">The sequence shown here is derived from an EMBL/GenBank/DDBJ whole genome shotgun (WGS) entry which is preliminary data.</text>
</comment>
<keyword evidence="3" id="KW-0418">Kinase</keyword>
<feature type="compositionally biased region" description="Basic and acidic residues" evidence="1">
    <location>
        <begin position="393"/>
        <end position="405"/>
    </location>
</feature>
<dbReference type="Gene3D" id="3.90.1200.10">
    <property type="match status" value="1"/>
</dbReference>
<name>A0ABS4WQP4_9MICO</name>
<accession>A0ABS4WQP4</accession>